<keyword evidence="4" id="KW-1185">Reference proteome</keyword>
<dbReference type="AlphaFoldDB" id="A9CU42"/>
<evidence type="ECO:0000256" key="1">
    <source>
        <dbReference type="SAM" id="Coils"/>
    </source>
</evidence>
<reference evidence="2" key="1">
    <citation type="submission" date="2007-10" db="EMBL/GenBank/DDBJ databases">
        <authorList>
            <person name="Kim S.-J."/>
            <person name="Ferriera S."/>
            <person name="Johnson J."/>
            <person name="Kravitz S."/>
            <person name="Beeson K."/>
            <person name="Sutton G."/>
            <person name="Rogers Y.-H."/>
            <person name="Friedman R."/>
            <person name="Frazier M."/>
            <person name="Venter J.C."/>
        </authorList>
    </citation>
    <scope>NUCLEOTIDE SEQUENCE</scope>
    <source>
        <strain evidence="2">OT-1</strain>
    </source>
</reference>
<evidence type="ECO:0000313" key="2">
    <source>
        <dbReference type="EMBL" id="EDP94126.1"/>
    </source>
</evidence>
<proteinExistence type="predicted"/>
<dbReference type="STRING" id="391587.KAOT1_00060"/>
<keyword evidence="1" id="KW-0175">Coiled coil</keyword>
<reference evidence="2 4" key="2">
    <citation type="journal article" date="2011" name="J. Bacteriol.">
        <title>Genome sequence of the algicidal bacterium Kordia algicida OT-1.</title>
        <authorList>
            <person name="Lee H.S."/>
            <person name="Kang S.G."/>
            <person name="Kwon K.K."/>
            <person name="Lee J.H."/>
            <person name="Kim S.J."/>
        </authorList>
    </citation>
    <scope>NUCLEOTIDE SEQUENCE [LARGE SCALE GENOMIC DNA]</scope>
    <source>
        <strain evidence="2 4">OT-1</strain>
    </source>
</reference>
<comment type="caution">
    <text evidence="2">The sequence shown here is derived from an EMBL/GenBank/DDBJ whole genome shotgun (WGS) entry which is preliminary data.</text>
</comment>
<gene>
    <name evidence="2" type="ORF">KAOT1_00060</name>
    <name evidence="3" type="ORF">KAOT1_00410</name>
</gene>
<dbReference type="HOGENOM" id="CLU_2649724_0_0_10"/>
<protein>
    <submittedName>
        <fullName evidence="2">Uncharacterized protein</fullName>
    </submittedName>
</protein>
<name>A9CU42_9FLAO</name>
<organism evidence="2 4">
    <name type="scientific">Kordia algicida OT-1</name>
    <dbReference type="NCBI Taxonomy" id="391587"/>
    <lineage>
        <taxon>Bacteria</taxon>
        <taxon>Pseudomonadati</taxon>
        <taxon>Bacteroidota</taxon>
        <taxon>Flavobacteriia</taxon>
        <taxon>Flavobacteriales</taxon>
        <taxon>Flavobacteriaceae</taxon>
        <taxon>Kordia</taxon>
    </lineage>
</organism>
<sequence length="76" mass="8820">MSLFDNPTTEVANRSGRSQPTVSKFFNEVTIRQKSWMSCYEACLELVEEQEAKLKKLYEKSNKLISKDESAIKKEQ</sequence>
<dbReference type="EMBL" id="ABIB01000028">
    <property type="protein sequence ID" value="EDP94126.1"/>
    <property type="molecule type" value="Genomic_DNA"/>
</dbReference>
<evidence type="ECO:0000313" key="4">
    <source>
        <dbReference type="Proteomes" id="UP000002945"/>
    </source>
</evidence>
<dbReference type="EMBL" id="ABIB01000014">
    <property type="protein sequence ID" value="EDP94692.1"/>
    <property type="molecule type" value="Genomic_DNA"/>
</dbReference>
<evidence type="ECO:0000313" key="3">
    <source>
        <dbReference type="EMBL" id="EDP94692.1"/>
    </source>
</evidence>
<feature type="coiled-coil region" evidence="1">
    <location>
        <begin position="40"/>
        <end position="67"/>
    </location>
</feature>
<dbReference type="Proteomes" id="UP000002945">
    <property type="component" value="Unassembled WGS sequence"/>
</dbReference>
<accession>A9CU42</accession>